<dbReference type="InterPro" id="IPR038056">
    <property type="entry name" value="YjbR-like_sf"/>
</dbReference>
<reference evidence="1 2" key="1">
    <citation type="submission" date="2019-02" db="EMBL/GenBank/DDBJ databases">
        <title>Pedobacter sp. RP-1-14 sp. nov., isolated from Arctic soil.</title>
        <authorList>
            <person name="Dahal R.H."/>
        </authorList>
    </citation>
    <scope>NUCLEOTIDE SEQUENCE [LARGE SCALE GENOMIC DNA]</scope>
    <source>
        <strain evidence="1 2">RP-1-14</strain>
    </source>
</reference>
<dbReference type="SUPFAM" id="SSF142906">
    <property type="entry name" value="YjbR-like"/>
    <property type="match status" value="1"/>
</dbReference>
<evidence type="ECO:0008006" key="3">
    <source>
        <dbReference type="Google" id="ProtNLM"/>
    </source>
</evidence>
<sequence>MTKIINFNPIDFEPVRAIALQFPDATDSLSHYDTPSIKIKKNLLCRLHENGEWIAFRTDFESREQFLERYPESCFITPHYQDYPYVCMYVNSYSTELLKAVLETGFKAITEKKKAS</sequence>
<name>A0A4R0NPK3_9SPHI</name>
<organism evidence="1 2">
    <name type="scientific">Pedobacter psychroterrae</name>
    <dbReference type="NCBI Taxonomy" id="2530453"/>
    <lineage>
        <taxon>Bacteria</taxon>
        <taxon>Pseudomonadati</taxon>
        <taxon>Bacteroidota</taxon>
        <taxon>Sphingobacteriia</taxon>
        <taxon>Sphingobacteriales</taxon>
        <taxon>Sphingobacteriaceae</taxon>
        <taxon>Pedobacter</taxon>
    </lineage>
</organism>
<dbReference type="OrthoDB" id="954305at2"/>
<dbReference type="EMBL" id="SJSL01000001">
    <property type="protein sequence ID" value="TCD02950.1"/>
    <property type="molecule type" value="Genomic_DNA"/>
</dbReference>
<evidence type="ECO:0000313" key="1">
    <source>
        <dbReference type="EMBL" id="TCD02950.1"/>
    </source>
</evidence>
<accession>A0A4R0NPK3</accession>
<protein>
    <recommendedName>
        <fullName evidence="3">YjbR protein</fullName>
    </recommendedName>
</protein>
<dbReference type="AlphaFoldDB" id="A0A4R0NPK3"/>
<dbReference type="RefSeq" id="WP_131593075.1">
    <property type="nucleotide sequence ID" value="NZ_SJSL01000001.1"/>
</dbReference>
<keyword evidence="2" id="KW-1185">Reference proteome</keyword>
<proteinExistence type="predicted"/>
<dbReference type="Proteomes" id="UP000293347">
    <property type="component" value="Unassembled WGS sequence"/>
</dbReference>
<gene>
    <name evidence="1" type="ORF">EZ437_02910</name>
</gene>
<evidence type="ECO:0000313" key="2">
    <source>
        <dbReference type="Proteomes" id="UP000293347"/>
    </source>
</evidence>
<comment type="caution">
    <text evidence="1">The sequence shown here is derived from an EMBL/GenBank/DDBJ whole genome shotgun (WGS) entry which is preliminary data.</text>
</comment>